<evidence type="ECO:0000313" key="2">
    <source>
        <dbReference type="EMBL" id="KIK13118.1"/>
    </source>
</evidence>
<feature type="coiled-coil region" evidence="1">
    <location>
        <begin position="209"/>
        <end position="238"/>
    </location>
</feature>
<gene>
    <name evidence="2" type="ORF">PISMIDRAFT_18217</name>
</gene>
<proteinExistence type="predicted"/>
<evidence type="ECO:0000313" key="3">
    <source>
        <dbReference type="Proteomes" id="UP000054018"/>
    </source>
</evidence>
<keyword evidence="3" id="KW-1185">Reference proteome</keyword>
<protein>
    <submittedName>
        <fullName evidence="2">Uncharacterized protein</fullName>
    </submittedName>
</protein>
<organism evidence="2 3">
    <name type="scientific">Pisolithus microcarpus 441</name>
    <dbReference type="NCBI Taxonomy" id="765257"/>
    <lineage>
        <taxon>Eukaryota</taxon>
        <taxon>Fungi</taxon>
        <taxon>Dikarya</taxon>
        <taxon>Basidiomycota</taxon>
        <taxon>Agaricomycotina</taxon>
        <taxon>Agaricomycetes</taxon>
        <taxon>Agaricomycetidae</taxon>
        <taxon>Boletales</taxon>
        <taxon>Sclerodermatineae</taxon>
        <taxon>Pisolithaceae</taxon>
        <taxon>Pisolithus</taxon>
    </lineage>
</organism>
<dbReference type="EMBL" id="KN834019">
    <property type="protein sequence ID" value="KIK13118.1"/>
    <property type="molecule type" value="Genomic_DNA"/>
</dbReference>
<accession>A0A0C9YZ38</accession>
<reference evidence="2 3" key="1">
    <citation type="submission" date="2014-04" db="EMBL/GenBank/DDBJ databases">
        <authorList>
            <consortium name="DOE Joint Genome Institute"/>
            <person name="Kuo A."/>
            <person name="Kohler A."/>
            <person name="Costa M.D."/>
            <person name="Nagy L.G."/>
            <person name="Floudas D."/>
            <person name="Copeland A."/>
            <person name="Barry K.W."/>
            <person name="Cichocki N."/>
            <person name="Veneault-Fourrey C."/>
            <person name="LaButti K."/>
            <person name="Lindquist E.A."/>
            <person name="Lipzen A."/>
            <person name="Lundell T."/>
            <person name="Morin E."/>
            <person name="Murat C."/>
            <person name="Sun H."/>
            <person name="Tunlid A."/>
            <person name="Henrissat B."/>
            <person name="Grigoriev I.V."/>
            <person name="Hibbett D.S."/>
            <person name="Martin F."/>
            <person name="Nordberg H.P."/>
            <person name="Cantor M.N."/>
            <person name="Hua S.X."/>
        </authorList>
    </citation>
    <scope>NUCLEOTIDE SEQUENCE [LARGE SCALE GENOMIC DNA]</scope>
    <source>
        <strain evidence="2 3">441</strain>
    </source>
</reference>
<dbReference type="AlphaFoldDB" id="A0A0C9YZ38"/>
<dbReference type="OrthoDB" id="2676448at2759"/>
<keyword evidence="1" id="KW-0175">Coiled coil</keyword>
<reference evidence="3" key="2">
    <citation type="submission" date="2015-01" db="EMBL/GenBank/DDBJ databases">
        <title>Evolutionary Origins and Diversification of the Mycorrhizal Mutualists.</title>
        <authorList>
            <consortium name="DOE Joint Genome Institute"/>
            <consortium name="Mycorrhizal Genomics Consortium"/>
            <person name="Kohler A."/>
            <person name="Kuo A."/>
            <person name="Nagy L.G."/>
            <person name="Floudas D."/>
            <person name="Copeland A."/>
            <person name="Barry K.W."/>
            <person name="Cichocki N."/>
            <person name="Veneault-Fourrey C."/>
            <person name="LaButti K."/>
            <person name="Lindquist E.A."/>
            <person name="Lipzen A."/>
            <person name="Lundell T."/>
            <person name="Morin E."/>
            <person name="Murat C."/>
            <person name="Riley R."/>
            <person name="Ohm R."/>
            <person name="Sun H."/>
            <person name="Tunlid A."/>
            <person name="Henrissat B."/>
            <person name="Grigoriev I.V."/>
            <person name="Hibbett D.S."/>
            <person name="Martin F."/>
        </authorList>
    </citation>
    <scope>NUCLEOTIDE SEQUENCE [LARGE SCALE GENOMIC DNA]</scope>
    <source>
        <strain evidence="3">441</strain>
    </source>
</reference>
<name>A0A0C9YZ38_9AGAM</name>
<dbReference type="STRING" id="765257.A0A0C9YZ38"/>
<dbReference type="HOGENOM" id="CLU_013084_0_2_1"/>
<dbReference type="Proteomes" id="UP000054018">
    <property type="component" value="Unassembled WGS sequence"/>
</dbReference>
<sequence>MNRAGTGYKLWKHIAKALQTHSAAIKAALERYNKCALAMQPPHRMLQWEQVIEYAFLANFDLLQDTHEDISKHPWAHPTVCFALDTYFKMCQAKEEIECLNIKICQVITYMCNKERFLRTCEEKINSVHPTLAHQVSQCRKLHSQFNASHLKHLHDIALLLGFSGTIYPGESALKGPGESNSEPTIIIPTCLLAPIQPPPSQIMHRNTLDSIQDLEEEEEAECEAEEASHALQDVLEVSFDLE</sequence>
<evidence type="ECO:0000256" key="1">
    <source>
        <dbReference type="SAM" id="Coils"/>
    </source>
</evidence>